<dbReference type="PANTHER" id="PTHR23329">
    <property type="entry name" value="TUFTELIN-INTERACTING PROTEIN 11-RELATED"/>
    <property type="match status" value="1"/>
</dbReference>
<dbReference type="RefSeq" id="XP_019020188.1">
    <property type="nucleotide sequence ID" value="XM_019163698.1"/>
</dbReference>
<evidence type="ECO:0000313" key="3">
    <source>
        <dbReference type="EMBL" id="ODQ49075.1"/>
    </source>
</evidence>
<dbReference type="GO" id="GO:0003676">
    <property type="term" value="F:nucleic acid binding"/>
    <property type="evidence" value="ECO:0007669"/>
    <property type="project" value="InterPro"/>
</dbReference>
<dbReference type="InterPro" id="IPR045211">
    <property type="entry name" value="TFP11/STIP/Ntr1"/>
</dbReference>
<dbReference type="SMART" id="SM00443">
    <property type="entry name" value="G_patch"/>
    <property type="match status" value="1"/>
</dbReference>
<organism evidence="3 4">
    <name type="scientific">Pichia membranifaciens NRRL Y-2026</name>
    <dbReference type="NCBI Taxonomy" id="763406"/>
    <lineage>
        <taxon>Eukaryota</taxon>
        <taxon>Fungi</taxon>
        <taxon>Dikarya</taxon>
        <taxon>Ascomycota</taxon>
        <taxon>Saccharomycotina</taxon>
        <taxon>Pichiomycetes</taxon>
        <taxon>Pichiales</taxon>
        <taxon>Pichiaceae</taxon>
        <taxon>Pichia</taxon>
    </lineage>
</organism>
<dbReference type="Proteomes" id="UP000094455">
    <property type="component" value="Unassembled WGS sequence"/>
</dbReference>
<dbReference type="EMBL" id="KV454001">
    <property type="protein sequence ID" value="ODQ49075.1"/>
    <property type="molecule type" value="Genomic_DNA"/>
</dbReference>
<dbReference type="GeneID" id="30180385"/>
<evidence type="ECO:0000313" key="4">
    <source>
        <dbReference type="Proteomes" id="UP000094455"/>
    </source>
</evidence>
<evidence type="ECO:0000259" key="2">
    <source>
        <dbReference type="PROSITE" id="PS50174"/>
    </source>
</evidence>
<dbReference type="Pfam" id="PF01585">
    <property type="entry name" value="G-patch"/>
    <property type="match status" value="1"/>
</dbReference>
<feature type="domain" description="G-patch" evidence="2">
    <location>
        <begin position="8"/>
        <end position="54"/>
    </location>
</feature>
<dbReference type="OrthoDB" id="4822at2759"/>
<dbReference type="AlphaFoldDB" id="A0A1E3NSG6"/>
<name>A0A1E3NSG6_9ASCO</name>
<dbReference type="STRING" id="763406.A0A1E3NSG6"/>
<feature type="compositionally biased region" description="Acidic residues" evidence="1">
    <location>
        <begin position="67"/>
        <end position="84"/>
    </location>
</feature>
<gene>
    <name evidence="3" type="ORF">PICMEDRAFT_70651</name>
</gene>
<protein>
    <recommendedName>
        <fullName evidence="2">G-patch domain-containing protein</fullName>
    </recommendedName>
</protein>
<feature type="compositionally biased region" description="Polar residues" evidence="1">
    <location>
        <begin position="52"/>
        <end position="62"/>
    </location>
</feature>
<evidence type="ECO:0000256" key="1">
    <source>
        <dbReference type="SAM" id="MobiDB-lite"/>
    </source>
</evidence>
<accession>A0A1E3NSG6</accession>
<dbReference type="PANTHER" id="PTHR23329:SF16">
    <property type="entry name" value="G-PATCH DOMAIN-CONTAINING PROTEIN"/>
    <property type="match status" value="1"/>
</dbReference>
<feature type="region of interest" description="Disordered" evidence="1">
    <location>
        <begin position="51"/>
        <end position="88"/>
    </location>
</feature>
<dbReference type="PROSITE" id="PS50174">
    <property type="entry name" value="G_PATCH"/>
    <property type="match status" value="1"/>
</dbReference>
<keyword evidence="4" id="KW-1185">Reference proteome</keyword>
<dbReference type="GO" id="GO:0071008">
    <property type="term" value="C:U2-type post-mRNA release spliceosomal complex"/>
    <property type="evidence" value="ECO:0007669"/>
    <property type="project" value="TreeGrafter"/>
</dbReference>
<dbReference type="InterPro" id="IPR000467">
    <property type="entry name" value="G_patch_dom"/>
</dbReference>
<sequence>MSEDVLKKYGKGAALMMKMGYVQGTGLGENGQGIVEPILPSIYKRGEGIKVNGTSKKNTMQSRVVDDWDSGSDSETNDDSDSEADVEKSKVPLGFKKSGLYQSEYDMPELSDLVRRLRELSVEVPFELIEWVESMDPDDVNSPVDLELRKTLWDILKNVQADIPKIKYLNFEINNIEQFNEKCKLDLEILHRCYTDISMKNIKLKFNNTVVKDILGIERIEEASIEAKFAVLKLVASKIMNWWERQVKKCNFQDISKFGELLDYASAYIELSDKIGVDKTIMRDDIDEDGEKVVSIKFSIIGSVILKPLFLKLGDFYSEWMVENVNLGVGIFEELRESQLLEPGIFEFVVFERMIVPQLVQAIEEWDLTKMASTSKVSEDEARGFSASILEWLKIYPKSCDVIKQQVITKYCVWIMGSVGDRDLTFIDLKRIGLYYWLDVFQDEKYNEQVDKALLCFCVGGLRKGSPLQDFKRWQSETSGDGPGDGHDGAGHRFFSEEVLSKIALFTRRMINLKLDEYNDVVYNEIALPFLASYLVLYQREDTKREGYLRQFVRTCSVLGMLDDDRCGFSCIIEALRGCYELEEGGVEAEFKLEELAAACEGREEDWRAVVARARRSSSDASGGAGGGVSVEFAESVGRKSIKEIVFERLEAAGVSIVPCGEKQGKQLYVVNGRRRVYFENKVVFEEDGFPLRVEEVVEGDGS</sequence>
<proteinExistence type="predicted"/>
<reference evidence="3 4" key="1">
    <citation type="journal article" date="2016" name="Proc. Natl. Acad. Sci. U.S.A.">
        <title>Comparative genomics of biotechnologically important yeasts.</title>
        <authorList>
            <person name="Riley R."/>
            <person name="Haridas S."/>
            <person name="Wolfe K.H."/>
            <person name="Lopes M.R."/>
            <person name="Hittinger C.T."/>
            <person name="Goeker M."/>
            <person name="Salamov A.A."/>
            <person name="Wisecaver J.H."/>
            <person name="Long T.M."/>
            <person name="Calvey C.H."/>
            <person name="Aerts A.L."/>
            <person name="Barry K.W."/>
            <person name="Choi C."/>
            <person name="Clum A."/>
            <person name="Coughlan A.Y."/>
            <person name="Deshpande S."/>
            <person name="Douglass A.P."/>
            <person name="Hanson S.J."/>
            <person name="Klenk H.-P."/>
            <person name="LaButti K.M."/>
            <person name="Lapidus A."/>
            <person name="Lindquist E.A."/>
            <person name="Lipzen A.M."/>
            <person name="Meier-Kolthoff J.P."/>
            <person name="Ohm R.A."/>
            <person name="Otillar R.P."/>
            <person name="Pangilinan J.L."/>
            <person name="Peng Y."/>
            <person name="Rokas A."/>
            <person name="Rosa C.A."/>
            <person name="Scheuner C."/>
            <person name="Sibirny A.A."/>
            <person name="Slot J.C."/>
            <person name="Stielow J.B."/>
            <person name="Sun H."/>
            <person name="Kurtzman C.P."/>
            <person name="Blackwell M."/>
            <person name="Grigoriev I.V."/>
            <person name="Jeffries T.W."/>
        </authorList>
    </citation>
    <scope>NUCLEOTIDE SEQUENCE [LARGE SCALE GENOMIC DNA]</scope>
    <source>
        <strain evidence="3 4">NRRL Y-2026</strain>
    </source>
</reference>
<dbReference type="GO" id="GO:0000390">
    <property type="term" value="P:spliceosomal complex disassembly"/>
    <property type="evidence" value="ECO:0007669"/>
    <property type="project" value="InterPro"/>
</dbReference>